<proteinExistence type="predicted"/>
<evidence type="ECO:0000313" key="2">
    <source>
        <dbReference type="Proteomes" id="UP000638263"/>
    </source>
</evidence>
<gene>
    <name evidence="1" type="ORF">GCM10011588_48580</name>
</gene>
<dbReference type="EMBL" id="BMMH01000011">
    <property type="protein sequence ID" value="GGL28046.1"/>
    <property type="molecule type" value="Genomic_DNA"/>
</dbReference>
<reference evidence="1" key="1">
    <citation type="journal article" date="2014" name="Int. J. Syst. Evol. Microbiol.">
        <title>Complete genome sequence of Corynebacterium casei LMG S-19264T (=DSM 44701T), isolated from a smear-ripened cheese.</title>
        <authorList>
            <consortium name="US DOE Joint Genome Institute (JGI-PGF)"/>
            <person name="Walter F."/>
            <person name="Albersmeier A."/>
            <person name="Kalinowski J."/>
            <person name="Ruckert C."/>
        </authorList>
    </citation>
    <scope>NUCLEOTIDE SEQUENCE</scope>
    <source>
        <strain evidence="1">CGMCC 4.3508</strain>
    </source>
</reference>
<keyword evidence="2" id="KW-1185">Reference proteome</keyword>
<organism evidence="1 2">
    <name type="scientific">Nocardia jinanensis</name>
    <dbReference type="NCBI Taxonomy" id="382504"/>
    <lineage>
        <taxon>Bacteria</taxon>
        <taxon>Bacillati</taxon>
        <taxon>Actinomycetota</taxon>
        <taxon>Actinomycetes</taxon>
        <taxon>Mycobacteriales</taxon>
        <taxon>Nocardiaceae</taxon>
        <taxon>Nocardia</taxon>
    </lineage>
</organism>
<evidence type="ECO:0000313" key="1">
    <source>
        <dbReference type="EMBL" id="GGL28046.1"/>
    </source>
</evidence>
<accession>A0A917VVQ7</accession>
<name>A0A917VVQ7_9NOCA</name>
<protein>
    <submittedName>
        <fullName evidence="1">Uncharacterized protein</fullName>
    </submittedName>
</protein>
<comment type="caution">
    <text evidence="1">The sequence shown here is derived from an EMBL/GenBank/DDBJ whole genome shotgun (WGS) entry which is preliminary data.</text>
</comment>
<dbReference type="Proteomes" id="UP000638263">
    <property type="component" value="Unassembled WGS sequence"/>
</dbReference>
<dbReference type="RefSeq" id="WP_058855325.1">
    <property type="nucleotide sequence ID" value="NZ_BMMH01000011.1"/>
</dbReference>
<dbReference type="AlphaFoldDB" id="A0A917VVQ7"/>
<sequence>MSVQEDITLWRSLADEAQDGRLYLEDSVATACRAAIDKQIGVYVEVLEGIEAMANVTGLGEFDCGMELARLLGLKAVDSAGDGDLATSLRDHIEVLKLMGDTIQVSLDRVQEQDSSNSQDYNQVS</sequence>
<reference evidence="1" key="2">
    <citation type="submission" date="2020-09" db="EMBL/GenBank/DDBJ databases">
        <authorList>
            <person name="Sun Q."/>
            <person name="Zhou Y."/>
        </authorList>
    </citation>
    <scope>NUCLEOTIDE SEQUENCE</scope>
    <source>
        <strain evidence="1">CGMCC 4.3508</strain>
    </source>
</reference>